<dbReference type="GO" id="GO:0051603">
    <property type="term" value="P:proteolysis involved in protein catabolic process"/>
    <property type="evidence" value="ECO:0007669"/>
    <property type="project" value="TreeGrafter"/>
</dbReference>
<organism evidence="7">
    <name type="scientific">Aegilops tauschii</name>
    <name type="common">Tausch's goatgrass</name>
    <name type="synonym">Aegilops squarrosa</name>
    <dbReference type="NCBI Taxonomy" id="37682"/>
    <lineage>
        <taxon>Eukaryota</taxon>
        <taxon>Viridiplantae</taxon>
        <taxon>Streptophyta</taxon>
        <taxon>Embryophyta</taxon>
        <taxon>Tracheophyta</taxon>
        <taxon>Spermatophyta</taxon>
        <taxon>Magnoliopsida</taxon>
        <taxon>Liliopsida</taxon>
        <taxon>Poales</taxon>
        <taxon>Poaceae</taxon>
        <taxon>BOP clade</taxon>
        <taxon>Pooideae</taxon>
        <taxon>Triticodae</taxon>
        <taxon>Triticeae</taxon>
        <taxon>Triticinae</taxon>
        <taxon>Aegilops</taxon>
    </lineage>
</organism>
<dbReference type="InterPro" id="IPR001096">
    <property type="entry name" value="Peptidase_C13"/>
</dbReference>
<dbReference type="CDD" id="cd21115">
    <property type="entry name" value="legumain_C"/>
    <property type="match status" value="1"/>
</dbReference>
<name>M8C1U9_AEGTA</name>
<dbReference type="PRINTS" id="PR00322">
    <property type="entry name" value="G10"/>
</dbReference>
<sequence length="487" mass="56457">MEDGRWRRRDSEPADPATPTRPGVAYESTSPSVPFNSYKLQFPDKAYVLLFLSMPKIKIGRVKYTEGWVLIEPTIRELDAKIREAENDTHDRKRKCEALYPIFRISRSHYIYDLFYRRKAISNELYVFCLDQGYADRNLIVKWKRRPQSQEHSYYVFDSVKDPCSETHNLQKETIKQQYEVVKARTAPPNDSNIGSHVREYGDKTFKDDKLFLYQGFYPAKSSITNRPLLSPSLKGAINQRDVDILFMWKKYEQLNVGSEEKQRALREFKETVLHRKHLDSSIDFIGKLVFGFEGPSVLEATKGPGQPLVDYWDCLKTMVRVFESQCGSLTQYGTKHMRAFTNICNNGVSETEMKEKSISACDSYNMVDSDDIHQFLHFIDHLEVLVGRFNHGSSRGICVPLVHTLNRSNCVKKLMMPNHGRARHALDHNMMFMSTYSISLGGEKILIHGWSQIMKSRPSWRIGQKVMLMLFHGSKANILFIDHIAR</sequence>
<evidence type="ECO:0000259" key="6">
    <source>
        <dbReference type="Pfam" id="PF20985"/>
    </source>
</evidence>
<feature type="domain" description="Legumain prodomain" evidence="6">
    <location>
        <begin position="268"/>
        <end position="362"/>
    </location>
</feature>
<dbReference type="GO" id="GO:0006624">
    <property type="term" value="P:vacuolar protein processing"/>
    <property type="evidence" value="ECO:0007669"/>
    <property type="project" value="TreeGrafter"/>
</dbReference>
<evidence type="ECO:0000256" key="1">
    <source>
        <dbReference type="ARBA" id="ARBA00004123"/>
    </source>
</evidence>
<dbReference type="InterPro" id="IPR048501">
    <property type="entry name" value="Legum_prodom"/>
</dbReference>
<evidence type="ECO:0000256" key="4">
    <source>
        <dbReference type="ARBA" id="ARBA00023242"/>
    </source>
</evidence>
<dbReference type="Pfam" id="PF20985">
    <property type="entry name" value="Legum_prodom"/>
    <property type="match status" value="1"/>
</dbReference>
<dbReference type="PANTHER" id="PTHR12000">
    <property type="entry name" value="HEMOGLOBINASE FAMILY MEMBER"/>
    <property type="match status" value="1"/>
</dbReference>
<dbReference type="PANTHER" id="PTHR12000:SF27">
    <property type="entry name" value="GENOME ASSEMBLY, CHROMOSOME: II"/>
    <property type="match status" value="1"/>
</dbReference>
<dbReference type="Gene3D" id="1.10.132.130">
    <property type="match status" value="1"/>
</dbReference>
<dbReference type="Pfam" id="PF01650">
    <property type="entry name" value="Peptidase_C13"/>
    <property type="match status" value="1"/>
</dbReference>
<comment type="subcellular location">
    <subcellularLocation>
        <location evidence="1">Nucleus</location>
    </subcellularLocation>
</comment>
<comment type="similarity">
    <text evidence="2">Belongs to the BUD31 (G10) family.</text>
</comment>
<evidence type="ECO:0000256" key="3">
    <source>
        <dbReference type="ARBA" id="ARBA00009941"/>
    </source>
</evidence>
<dbReference type="InterPro" id="IPR046427">
    <property type="entry name" value="Legumain_prodom_sf"/>
</dbReference>
<dbReference type="GO" id="GO:0005634">
    <property type="term" value="C:nucleus"/>
    <property type="evidence" value="ECO:0007669"/>
    <property type="project" value="UniProtKB-SubCell"/>
</dbReference>
<dbReference type="FunFam" id="1.10.132.130:FF:000001">
    <property type="entry name" value="Vacuolar-processing enzyme beta-isozyme"/>
    <property type="match status" value="1"/>
</dbReference>
<feature type="region of interest" description="Disordered" evidence="5">
    <location>
        <begin position="1"/>
        <end position="29"/>
    </location>
</feature>
<dbReference type="Gene3D" id="3.40.50.1460">
    <property type="match status" value="1"/>
</dbReference>
<comment type="similarity">
    <text evidence="3">Belongs to the peptidase C13 family.</text>
</comment>
<reference evidence="7" key="1">
    <citation type="submission" date="2015-06" db="UniProtKB">
        <authorList>
            <consortium name="EnsemblPlants"/>
        </authorList>
    </citation>
    <scope>IDENTIFICATION</scope>
</reference>
<evidence type="ECO:0000256" key="5">
    <source>
        <dbReference type="SAM" id="MobiDB-lite"/>
    </source>
</evidence>
<dbReference type="AlphaFoldDB" id="M8C1U9"/>
<dbReference type="GO" id="GO:0004197">
    <property type="term" value="F:cysteine-type endopeptidase activity"/>
    <property type="evidence" value="ECO:0007669"/>
    <property type="project" value="TreeGrafter"/>
</dbReference>
<keyword evidence="4" id="KW-0539">Nucleus</keyword>
<accession>M8C1U9</accession>
<dbReference type="InterPro" id="IPR001748">
    <property type="entry name" value="BUD31"/>
</dbReference>
<evidence type="ECO:0000313" key="7">
    <source>
        <dbReference type="EnsemblPlants" id="EMT28199"/>
    </source>
</evidence>
<dbReference type="EnsemblPlants" id="EMT28199">
    <property type="protein sequence ID" value="EMT28199"/>
    <property type="gene ID" value="F775_20600"/>
</dbReference>
<protein>
    <submittedName>
        <fullName evidence="7">Vacuolar-processing enzyme beta-isozyme</fullName>
    </submittedName>
</protein>
<dbReference type="GO" id="GO:0005773">
    <property type="term" value="C:vacuole"/>
    <property type="evidence" value="ECO:0007669"/>
    <property type="project" value="GOC"/>
</dbReference>
<proteinExistence type="inferred from homology"/>
<dbReference type="Pfam" id="PF01125">
    <property type="entry name" value="BUD31"/>
    <property type="match status" value="1"/>
</dbReference>
<evidence type="ECO:0000256" key="2">
    <source>
        <dbReference type="ARBA" id="ARBA00005287"/>
    </source>
</evidence>